<reference evidence="2" key="1">
    <citation type="submission" date="2016-10" db="EMBL/GenBank/DDBJ databases">
        <authorList>
            <person name="Varghese N."/>
            <person name="Submissions S."/>
        </authorList>
    </citation>
    <scope>NUCLEOTIDE SEQUENCE [LARGE SCALE GENOMIC DNA]</scope>
    <source>
        <strain evidence="2">CGMCC 4.578</strain>
    </source>
</reference>
<dbReference type="AlphaFoldDB" id="A0A1H9WUG6"/>
<protein>
    <recommendedName>
        <fullName evidence="3">Thioesterase domain-containing protein</fullName>
    </recommendedName>
</protein>
<keyword evidence="2" id="KW-1185">Reference proteome</keyword>
<dbReference type="OrthoDB" id="3601157at2"/>
<sequence>MHIDGWKTLASHDGGDIVLAVDFTLGRPDASFADLAREFEVDAAVLETEVVGPGRSGKLSVDPERYLSTWLDGVAARAGSVVGVMGYCAGASFAVALVDRLAERFSLEPKLILLNPLVVSPEIIRGEFVDAVRALDEGLTELEVEGELRWLDALFPDGEVQLVALGEALLARYRSCLDVVVERLELEDDVVDELSSRFASYLDYLMAASGVPLVGRGSRPVVVYDTAYEVAPEFARRCVRIDVGGGHLLGAAGVADVCSALFRQLRRPVVLSGR</sequence>
<evidence type="ECO:0000313" key="1">
    <source>
        <dbReference type="EMBL" id="SES37431.1"/>
    </source>
</evidence>
<dbReference type="ESTHER" id="9pseu-a0a1h9wug6">
    <property type="family name" value="Dieckmann_Cyclase"/>
</dbReference>
<gene>
    <name evidence="1" type="ORF">SAMN05216195_112232</name>
</gene>
<proteinExistence type="predicted"/>
<evidence type="ECO:0008006" key="3">
    <source>
        <dbReference type="Google" id="ProtNLM"/>
    </source>
</evidence>
<dbReference type="InterPro" id="IPR029058">
    <property type="entry name" value="AB_hydrolase_fold"/>
</dbReference>
<evidence type="ECO:0000313" key="2">
    <source>
        <dbReference type="Proteomes" id="UP000199028"/>
    </source>
</evidence>
<organism evidence="1 2">
    <name type="scientific">Lentzea flaviverrucosa</name>
    <dbReference type="NCBI Taxonomy" id="200379"/>
    <lineage>
        <taxon>Bacteria</taxon>
        <taxon>Bacillati</taxon>
        <taxon>Actinomycetota</taxon>
        <taxon>Actinomycetes</taxon>
        <taxon>Pseudonocardiales</taxon>
        <taxon>Pseudonocardiaceae</taxon>
        <taxon>Lentzea</taxon>
    </lineage>
</organism>
<dbReference type="Proteomes" id="UP000199028">
    <property type="component" value="Unassembled WGS sequence"/>
</dbReference>
<accession>A0A1H9WUG6</accession>
<name>A0A1H9WUG6_9PSEU</name>
<dbReference type="RefSeq" id="WP_090069547.1">
    <property type="nucleotide sequence ID" value="NZ_FOFT01000012.1"/>
</dbReference>
<dbReference type="SUPFAM" id="SSF53474">
    <property type="entry name" value="alpha/beta-Hydrolases"/>
    <property type="match status" value="1"/>
</dbReference>
<dbReference type="EMBL" id="FOFT01000012">
    <property type="protein sequence ID" value="SES37431.1"/>
    <property type="molecule type" value="Genomic_DNA"/>
</dbReference>